<keyword evidence="7" id="KW-1185">Reference proteome</keyword>
<evidence type="ECO:0000256" key="3">
    <source>
        <dbReference type="ARBA" id="ARBA00022729"/>
    </source>
</evidence>
<comment type="subcellular location">
    <subcellularLocation>
        <location evidence="1">Cell envelope</location>
    </subcellularLocation>
</comment>
<comment type="caution">
    <text evidence="6">The sequence shown here is derived from an EMBL/GenBank/DDBJ whole genome shotgun (WGS) entry which is preliminary data.</text>
</comment>
<reference evidence="6 7" key="1">
    <citation type="submission" date="2018-01" db="EMBL/GenBank/DDBJ databases">
        <title>Whole genome analyses suggest that Burkholderia sensu lato contains two further novel genera in the rhizoxinica-symbiotica group Mycetohabitans gen. nov., and Trinickia gen. nov.: implications for the evolution of diazotrophy and nodulation in the Burkholderiaceae.</title>
        <authorList>
            <person name="Estrada-de los Santos P."/>
            <person name="Palmer M."/>
            <person name="Chavez-Ramirez B."/>
            <person name="Beukes C."/>
            <person name="Steenkamp E.T."/>
            <person name="Hirsch A.M."/>
            <person name="Manyaka P."/>
            <person name="Maluk M."/>
            <person name="Lafos M."/>
            <person name="Crook M."/>
            <person name="Gross E."/>
            <person name="Simon M.F."/>
            <person name="Bueno dos Reis Junior F."/>
            <person name="Poole P.S."/>
            <person name="Venter S.N."/>
            <person name="James E.K."/>
        </authorList>
    </citation>
    <scope>NUCLEOTIDE SEQUENCE [LARGE SCALE GENOMIC DNA]</scope>
    <source>
        <strain evidence="6 7">GP25-8</strain>
    </source>
</reference>
<feature type="chain" id="PRO_5014601265" evidence="4">
    <location>
        <begin position="31"/>
        <end position="376"/>
    </location>
</feature>
<dbReference type="Pfam" id="PF13407">
    <property type="entry name" value="Peripla_BP_4"/>
    <property type="match status" value="1"/>
</dbReference>
<sequence>MKHMQSIRRRFNLIAAALAAAALTTFATHAAAADDYLAKAQKVVAAAVQPSPPWDGPTTGPTAQPDKTIVYVASDLRNGGVLGVSDGVAQAVHVIGWKVRILDGQGTVSGRTAAMNQAMALNPAGIILGGFDPAEQAVVIRKAHSLKIPVVGWHAGSKAGPDPSTGLFTNVSTDPIAVARVAADYAVVKSNGTAGVVVFTDSLYKVAVAKSNAMANVIRQCKGCALLAVEDTPLSETSTRIPQLSTALLQRYGSKWNYSLGINDLYFDFMGPSLASAGEKPAGPPFNVSAGDGSQSAYERIRGNRYQVGTIPEPLMLHGWQLVDELNRAFAGAPASGYSTPVHLVTPENIASDVGPNNIYDPANHYREAYRHIWGK</sequence>
<evidence type="ECO:0000313" key="7">
    <source>
        <dbReference type="Proteomes" id="UP000235347"/>
    </source>
</evidence>
<keyword evidence="3 4" id="KW-0732">Signal</keyword>
<dbReference type="GO" id="GO:0030313">
    <property type="term" value="C:cell envelope"/>
    <property type="evidence" value="ECO:0007669"/>
    <property type="project" value="UniProtKB-SubCell"/>
</dbReference>
<dbReference type="Gene3D" id="3.40.50.2300">
    <property type="match status" value="2"/>
</dbReference>
<dbReference type="CDD" id="cd06315">
    <property type="entry name" value="PBP1_ABC_sugar_binding-like"/>
    <property type="match status" value="1"/>
</dbReference>
<dbReference type="InterPro" id="IPR028082">
    <property type="entry name" value="Peripla_BP_I"/>
</dbReference>
<accession>A0A2N7VJH1</accession>
<organism evidence="6 7">
    <name type="scientific">Trinickia soli</name>
    <dbReference type="NCBI Taxonomy" id="380675"/>
    <lineage>
        <taxon>Bacteria</taxon>
        <taxon>Pseudomonadati</taxon>
        <taxon>Pseudomonadota</taxon>
        <taxon>Betaproteobacteria</taxon>
        <taxon>Burkholderiales</taxon>
        <taxon>Burkholderiaceae</taxon>
        <taxon>Trinickia</taxon>
    </lineage>
</organism>
<evidence type="ECO:0000313" key="6">
    <source>
        <dbReference type="EMBL" id="PMS17304.1"/>
    </source>
</evidence>
<proteinExistence type="inferred from homology"/>
<gene>
    <name evidence="6" type="ORF">C0Z19_24435</name>
</gene>
<evidence type="ECO:0000256" key="1">
    <source>
        <dbReference type="ARBA" id="ARBA00004196"/>
    </source>
</evidence>
<dbReference type="PROSITE" id="PS51318">
    <property type="entry name" value="TAT"/>
    <property type="match status" value="1"/>
</dbReference>
<name>A0A2N7VJH1_9BURK</name>
<dbReference type="PANTHER" id="PTHR46847:SF1">
    <property type="entry name" value="D-ALLOSE-BINDING PERIPLASMIC PROTEIN-RELATED"/>
    <property type="match status" value="1"/>
</dbReference>
<dbReference type="InterPro" id="IPR006311">
    <property type="entry name" value="TAT_signal"/>
</dbReference>
<feature type="signal peptide" evidence="4">
    <location>
        <begin position="1"/>
        <end position="30"/>
    </location>
</feature>
<dbReference type="GO" id="GO:0030246">
    <property type="term" value="F:carbohydrate binding"/>
    <property type="evidence" value="ECO:0007669"/>
    <property type="project" value="UniProtKB-ARBA"/>
</dbReference>
<dbReference type="AlphaFoldDB" id="A0A2N7VJH1"/>
<dbReference type="InterPro" id="IPR025997">
    <property type="entry name" value="SBP_2_dom"/>
</dbReference>
<comment type="similarity">
    <text evidence="2">Belongs to the bacterial solute-binding protein 2 family.</text>
</comment>
<feature type="domain" description="Periplasmic binding protein" evidence="5">
    <location>
        <begin position="83"/>
        <end position="311"/>
    </location>
</feature>
<evidence type="ECO:0000256" key="2">
    <source>
        <dbReference type="ARBA" id="ARBA00007639"/>
    </source>
</evidence>
<protein>
    <submittedName>
        <fullName evidence="6">Sugar ABC transporter substrate-binding protein</fullName>
    </submittedName>
</protein>
<dbReference type="PANTHER" id="PTHR46847">
    <property type="entry name" value="D-ALLOSE-BINDING PERIPLASMIC PROTEIN-RELATED"/>
    <property type="match status" value="1"/>
</dbReference>
<dbReference type="SUPFAM" id="SSF53822">
    <property type="entry name" value="Periplasmic binding protein-like I"/>
    <property type="match status" value="1"/>
</dbReference>
<evidence type="ECO:0000259" key="5">
    <source>
        <dbReference type="Pfam" id="PF13407"/>
    </source>
</evidence>
<evidence type="ECO:0000256" key="4">
    <source>
        <dbReference type="SAM" id="SignalP"/>
    </source>
</evidence>
<dbReference type="RefSeq" id="WP_102612420.1">
    <property type="nucleotide sequence ID" value="NZ_CADIKD010000026.1"/>
</dbReference>
<dbReference type="Proteomes" id="UP000235347">
    <property type="component" value="Unassembled WGS sequence"/>
</dbReference>
<dbReference type="EMBL" id="PNYB01000030">
    <property type="protein sequence ID" value="PMS17304.1"/>
    <property type="molecule type" value="Genomic_DNA"/>
</dbReference>